<dbReference type="OrthoDB" id="298797at2759"/>
<dbReference type="PROSITE" id="PS50011">
    <property type="entry name" value="PROTEIN_KINASE_DOM"/>
    <property type="match status" value="1"/>
</dbReference>
<evidence type="ECO:0000259" key="1">
    <source>
        <dbReference type="PROSITE" id="PS50011"/>
    </source>
</evidence>
<comment type="caution">
    <text evidence="2">The sequence shown here is derived from an EMBL/GenBank/DDBJ whole genome shotgun (WGS) entry which is preliminary data.</text>
</comment>
<dbReference type="InterPro" id="IPR001245">
    <property type="entry name" value="Ser-Thr/Tyr_kinase_cat_dom"/>
</dbReference>
<evidence type="ECO:0000313" key="3">
    <source>
        <dbReference type="Proteomes" id="UP000683925"/>
    </source>
</evidence>
<organism evidence="2 3">
    <name type="scientific">Paramecium octaurelia</name>
    <dbReference type="NCBI Taxonomy" id="43137"/>
    <lineage>
        <taxon>Eukaryota</taxon>
        <taxon>Sar</taxon>
        <taxon>Alveolata</taxon>
        <taxon>Ciliophora</taxon>
        <taxon>Intramacronucleata</taxon>
        <taxon>Oligohymenophorea</taxon>
        <taxon>Peniculida</taxon>
        <taxon>Parameciidae</taxon>
        <taxon>Paramecium</taxon>
    </lineage>
</organism>
<accession>A0A8S1T7V7</accession>
<feature type="domain" description="Protein kinase" evidence="1">
    <location>
        <begin position="1"/>
        <end position="296"/>
    </location>
</feature>
<keyword evidence="3" id="KW-1185">Reference proteome</keyword>
<sequence>MGNTIVFEGENSITSNLLKDQLKYVGSKQHKYLGQIQLWKNKQNQHEWIFSKISLIDIDENIINSWHIKRKSMQHENLLQYYGCTIKEQTFQGAIKDFRIYYEFLPTNLSKVLKDHQFNGQYVKESFIWKLITQISTVFAYLDSKNKFHSNITFDSLFFDKAHNVKILYYGAVPNLLSNYAQTLGNYNSNRSLSPQQMKDYQNHLTQLQTDPFKQDSYSFGILLVSIMSGKDVTKYTDFYKEVIHYKQILNILGSAYHYYSQSLINIVVSLLQYDDSKRPNISQIFKVKIHKQPTIQYRPQLQIVQQPQTINIYRLDTTQSCSSQNHHQSQYLLISPTKKTPSKTNNTILYSSPRQASKSSSYAYPKQIQLANGFFTPKTKQSRSISYRFLSSRNFSKVQSPYMK</sequence>
<dbReference type="GO" id="GO:0005524">
    <property type="term" value="F:ATP binding"/>
    <property type="evidence" value="ECO:0007669"/>
    <property type="project" value="InterPro"/>
</dbReference>
<dbReference type="Pfam" id="PF07714">
    <property type="entry name" value="PK_Tyr_Ser-Thr"/>
    <property type="match status" value="1"/>
</dbReference>
<dbReference type="AlphaFoldDB" id="A0A8S1T7V7"/>
<dbReference type="InterPro" id="IPR053083">
    <property type="entry name" value="TF_kinase-domain_protein"/>
</dbReference>
<dbReference type="PANTHER" id="PTHR44305:SF2">
    <property type="entry name" value="SI:DKEY-192D15.2"/>
    <property type="match status" value="1"/>
</dbReference>
<proteinExistence type="predicted"/>
<dbReference type="SMART" id="SM00220">
    <property type="entry name" value="S_TKc"/>
    <property type="match status" value="1"/>
</dbReference>
<protein>
    <recommendedName>
        <fullName evidence="1">Protein kinase domain-containing protein</fullName>
    </recommendedName>
</protein>
<dbReference type="OMA" id="QIQLWKN"/>
<evidence type="ECO:0000313" key="2">
    <source>
        <dbReference type="EMBL" id="CAD8149345.1"/>
    </source>
</evidence>
<dbReference type="PANTHER" id="PTHR44305">
    <property type="entry name" value="SI:DKEY-192D15.2-RELATED"/>
    <property type="match status" value="1"/>
</dbReference>
<dbReference type="EMBL" id="CAJJDP010000022">
    <property type="protein sequence ID" value="CAD8149345.1"/>
    <property type="molecule type" value="Genomic_DNA"/>
</dbReference>
<dbReference type="InterPro" id="IPR000719">
    <property type="entry name" value="Prot_kinase_dom"/>
</dbReference>
<gene>
    <name evidence="2" type="ORF">POCTA_138.1.T0220183</name>
</gene>
<dbReference type="GO" id="GO:0004672">
    <property type="term" value="F:protein kinase activity"/>
    <property type="evidence" value="ECO:0007669"/>
    <property type="project" value="InterPro"/>
</dbReference>
<reference evidence="2" key="1">
    <citation type="submission" date="2021-01" db="EMBL/GenBank/DDBJ databases">
        <authorList>
            <consortium name="Genoscope - CEA"/>
            <person name="William W."/>
        </authorList>
    </citation>
    <scope>NUCLEOTIDE SEQUENCE</scope>
</reference>
<dbReference type="Proteomes" id="UP000683925">
    <property type="component" value="Unassembled WGS sequence"/>
</dbReference>
<name>A0A8S1T7V7_PAROT</name>